<name>A0A6P1M594_9BACT</name>
<dbReference type="KEGG" id="taer:GT409_07070"/>
<dbReference type="Proteomes" id="UP000464954">
    <property type="component" value="Chromosome"/>
</dbReference>
<dbReference type="RefSeq" id="WP_160628345.1">
    <property type="nucleotide sequence ID" value="NZ_CP047593.1"/>
</dbReference>
<evidence type="ECO:0000313" key="3">
    <source>
        <dbReference type="Proteomes" id="UP000464954"/>
    </source>
</evidence>
<feature type="signal peptide" evidence="1">
    <location>
        <begin position="1"/>
        <end position="18"/>
    </location>
</feature>
<evidence type="ECO:0000256" key="1">
    <source>
        <dbReference type="SAM" id="SignalP"/>
    </source>
</evidence>
<evidence type="ECO:0000313" key="2">
    <source>
        <dbReference type="EMBL" id="QHI69222.1"/>
    </source>
</evidence>
<proteinExistence type="predicted"/>
<dbReference type="EMBL" id="CP047593">
    <property type="protein sequence ID" value="QHI69222.1"/>
    <property type="molecule type" value="Genomic_DNA"/>
</dbReference>
<protein>
    <submittedName>
        <fullName evidence="2">Uncharacterized protein</fullName>
    </submittedName>
</protein>
<keyword evidence="3" id="KW-1185">Reference proteome</keyword>
<dbReference type="AlphaFoldDB" id="A0A6P1M594"/>
<keyword evidence="1" id="KW-0732">Signal</keyword>
<feature type="chain" id="PRO_5026709166" evidence="1">
    <location>
        <begin position="19"/>
        <end position="319"/>
    </location>
</feature>
<accession>A0A6P1M594</accession>
<reference evidence="2 3" key="1">
    <citation type="submission" date="2020-01" db="EMBL/GenBank/DDBJ databases">
        <title>Ponticoccus aerotolerans gen. nov., sp. nov., an anaerobic bacterium and proposal of Ponticoccusceae fam. nov., Ponticoccusles ord. nov. and Ponticoccuse classis nov. in the phylum Kiritimatiellaeota.</title>
        <authorList>
            <person name="Zhou L.Y."/>
            <person name="Du Z.J."/>
        </authorList>
    </citation>
    <scope>NUCLEOTIDE SEQUENCE [LARGE SCALE GENOMIC DNA]</scope>
    <source>
        <strain evidence="2 3">S-5007</strain>
    </source>
</reference>
<gene>
    <name evidence="2" type="ORF">GT409_07070</name>
</gene>
<sequence>MKTTVCLLFSVLAAYAGASTLLSESFETLATGSVGGQNNWVLESGTGDVQTSQTFSGTQALEVQNGSVSHSLTNSQNAIWTRFQAFITSAPDTNPTVTSGNTSVAFFVNTNLTLTVYSNTTPVEINAPVATNVWTRFDVYCDYETMTWNLSMNGTTVAAALPLFSDNQEIEEVLIANNSSDSVFVDDLEIANTEIAAQAPDADRDGIPDWWELKYSSSISGLSAVAMSGNPGWTYLQTYTAGISPTSSEPFQATQTGPFGLVWTGKPGRVYDIFWASNLLSGFTPIATGLSASQTAFVDTSSNTNLPTGYYKLQVRVDD</sequence>
<organism evidence="2 3">
    <name type="scientific">Tichowtungia aerotolerans</name>
    <dbReference type="NCBI Taxonomy" id="2697043"/>
    <lineage>
        <taxon>Bacteria</taxon>
        <taxon>Pseudomonadati</taxon>
        <taxon>Kiritimatiellota</taxon>
        <taxon>Tichowtungiia</taxon>
        <taxon>Tichowtungiales</taxon>
        <taxon>Tichowtungiaceae</taxon>
        <taxon>Tichowtungia</taxon>
    </lineage>
</organism>